<gene>
    <name evidence="10" type="ORF">DBW64_03345</name>
</gene>
<evidence type="ECO:0000256" key="2">
    <source>
        <dbReference type="ARBA" id="ARBA00014315"/>
    </source>
</evidence>
<dbReference type="CDD" id="cd05399">
    <property type="entry name" value="NT_Rel-Spo_like"/>
    <property type="match status" value="1"/>
</dbReference>
<accession>A0A368EL51</accession>
<dbReference type="Pfam" id="PF19296">
    <property type="entry name" value="RelA_AH_RIS"/>
    <property type="match status" value="1"/>
</dbReference>
<dbReference type="InterPro" id="IPR002912">
    <property type="entry name" value="ACT_dom"/>
</dbReference>
<dbReference type="SUPFAM" id="SSF81271">
    <property type="entry name" value="TGS-like"/>
    <property type="match status" value="1"/>
</dbReference>
<evidence type="ECO:0000313" key="11">
    <source>
        <dbReference type="Proteomes" id="UP000252289"/>
    </source>
</evidence>
<dbReference type="InterPro" id="IPR004095">
    <property type="entry name" value="TGS"/>
</dbReference>
<evidence type="ECO:0000259" key="7">
    <source>
        <dbReference type="PROSITE" id="PS51671"/>
    </source>
</evidence>
<dbReference type="Pfam" id="PF04607">
    <property type="entry name" value="RelA_SpoT"/>
    <property type="match status" value="1"/>
</dbReference>
<evidence type="ECO:0000256" key="3">
    <source>
        <dbReference type="ARBA" id="ARBA00029754"/>
    </source>
</evidence>
<dbReference type="Pfam" id="PF13328">
    <property type="entry name" value="HD_4"/>
    <property type="match status" value="1"/>
</dbReference>
<organism evidence="10 11">
    <name type="scientific">PS1 clade bacterium</name>
    <dbReference type="NCBI Taxonomy" id="2175152"/>
    <lineage>
        <taxon>Bacteria</taxon>
        <taxon>Pseudomonadati</taxon>
        <taxon>Pseudomonadota</taxon>
        <taxon>Alphaproteobacteria</taxon>
        <taxon>PS1 clade</taxon>
    </lineage>
</organism>
<dbReference type="PROSITE" id="PS51831">
    <property type="entry name" value="HD"/>
    <property type="match status" value="1"/>
</dbReference>
<comment type="catalytic activity">
    <reaction evidence="5">
        <text>GTP + ATP = guanosine 3'-diphosphate 5'-triphosphate + AMP</text>
        <dbReference type="Rhea" id="RHEA:22088"/>
        <dbReference type="ChEBI" id="CHEBI:30616"/>
        <dbReference type="ChEBI" id="CHEBI:37565"/>
        <dbReference type="ChEBI" id="CHEBI:142410"/>
        <dbReference type="ChEBI" id="CHEBI:456215"/>
        <dbReference type="EC" id="2.7.6.5"/>
    </reaction>
</comment>
<dbReference type="Pfam" id="PF02824">
    <property type="entry name" value="TGS"/>
    <property type="match status" value="1"/>
</dbReference>
<dbReference type="SMART" id="SM00471">
    <property type="entry name" value="HDc"/>
    <property type="match status" value="1"/>
</dbReference>
<dbReference type="CDD" id="cd00077">
    <property type="entry name" value="HDc"/>
    <property type="match status" value="1"/>
</dbReference>
<dbReference type="SMART" id="SM00954">
    <property type="entry name" value="RelA_SpoT"/>
    <property type="match status" value="1"/>
</dbReference>
<dbReference type="Proteomes" id="UP000252289">
    <property type="component" value="Unassembled WGS sequence"/>
</dbReference>
<feature type="domain" description="HD" evidence="8">
    <location>
        <begin position="45"/>
        <end position="144"/>
    </location>
</feature>
<evidence type="ECO:0000256" key="4">
    <source>
        <dbReference type="ARBA" id="ARBA00032407"/>
    </source>
</evidence>
<comment type="similarity">
    <text evidence="6">Belongs to the relA/spoT family.</text>
</comment>
<dbReference type="GO" id="GO:0008728">
    <property type="term" value="F:GTP diphosphokinase activity"/>
    <property type="evidence" value="ECO:0007669"/>
    <property type="project" value="UniProtKB-EC"/>
</dbReference>
<proteinExistence type="inferred from homology"/>
<dbReference type="Pfam" id="PF13291">
    <property type="entry name" value="ACT_4"/>
    <property type="match status" value="1"/>
</dbReference>
<dbReference type="FunFam" id="3.10.20.30:FF:000002">
    <property type="entry name" value="GTP pyrophosphokinase (RelA/SpoT)"/>
    <property type="match status" value="1"/>
</dbReference>
<feature type="domain" description="ACT" evidence="7">
    <location>
        <begin position="644"/>
        <end position="718"/>
    </location>
</feature>
<dbReference type="SUPFAM" id="SSF109604">
    <property type="entry name" value="HD-domain/PDEase-like"/>
    <property type="match status" value="1"/>
</dbReference>
<dbReference type="NCBIfam" id="TIGR00691">
    <property type="entry name" value="spoT_relA"/>
    <property type="match status" value="1"/>
</dbReference>
<dbReference type="PROSITE" id="PS51671">
    <property type="entry name" value="ACT"/>
    <property type="match status" value="1"/>
</dbReference>
<dbReference type="GO" id="GO:0008893">
    <property type="term" value="F:guanosine-3',5'-bis(diphosphate) 3'-diphosphatase activity"/>
    <property type="evidence" value="ECO:0007669"/>
    <property type="project" value="TreeGrafter"/>
</dbReference>
<evidence type="ECO:0000256" key="5">
    <source>
        <dbReference type="ARBA" id="ARBA00048244"/>
    </source>
</evidence>
<dbReference type="InterPro" id="IPR007685">
    <property type="entry name" value="RelA_SpoT"/>
</dbReference>
<dbReference type="Gene3D" id="3.30.70.260">
    <property type="match status" value="1"/>
</dbReference>
<dbReference type="GO" id="GO:0005886">
    <property type="term" value="C:plasma membrane"/>
    <property type="evidence" value="ECO:0007669"/>
    <property type="project" value="TreeGrafter"/>
</dbReference>
<dbReference type="FunFam" id="3.30.460.10:FF:000001">
    <property type="entry name" value="GTP pyrophosphokinase RelA"/>
    <property type="match status" value="1"/>
</dbReference>
<feature type="domain" description="TGS" evidence="9">
    <location>
        <begin position="389"/>
        <end position="450"/>
    </location>
</feature>
<evidence type="ECO:0000256" key="1">
    <source>
        <dbReference type="ARBA" id="ARBA00013251"/>
    </source>
</evidence>
<sequence length="718" mass="80858">MMRQFELVDKVSGYLSNLDENLLNQAYVFTVKKHGDQKRASGDPYFSHPVEVAGILTELKLDEPTIVTGLLHDTLEDTDATYEELQRLFGEEVAQLVDGVTKLSKLELTADQNKQAENFRKLLVATASDIRVLIVKLADRLHNMRTLHYIQDPKRKQRIAQETLEIYAPLAGRMGIQSFREELEDLSFKMLKPQGYSLISDKLVALKAERSDMLDSIAYDLKNLLTEEGVEAAVEGREKSPFSIWRKMENKSISLEQLSDIFGFRVIVNGEVDCYRALGAVHRKWQFVPGRFKDFISVPKTNNYRSLHTTIIGPNRQRVEIQIRTSEMHTIAQNGVAAHWLYKDSDDERRKVFEDIKPFKWLQELVDQLKIANTAEEFLEDTKMELFHDQVFCFTPKGRIIALPKGATPLDFAYAVHTEVGNSCAGARVNGNITPIRTVLRNGDEVEIIRAEGQLPSANWESIVVTGKARAAIRHHLRENEHLAHIQTGREIIASVFQAEKKSNDDNHLERALVPLDCETLDDLYAMVGGGEVSGTEVFRKVYPDQKSPGMLVTALNAITSKVGSDGKKNAPVIGGDTFSAIKFAPDTFPLPGDRIVGIMTPGEGVMVYPISSPLLQDYEAELDRWLPLKWDNDASHDRMYDTRLSLTVANKIGALAIISRTIGEFGANISNLSMNQRDEDFCLLEMDLEVRDLNHVKEIISALRGSRLVNRVKRVVA</sequence>
<dbReference type="GO" id="GO:0015969">
    <property type="term" value="P:guanosine tetraphosphate metabolic process"/>
    <property type="evidence" value="ECO:0007669"/>
    <property type="project" value="InterPro"/>
</dbReference>
<dbReference type="EMBL" id="QOQK01000012">
    <property type="protein sequence ID" value="RCL84531.1"/>
    <property type="molecule type" value="Genomic_DNA"/>
</dbReference>
<dbReference type="InterPro" id="IPR045600">
    <property type="entry name" value="RelA/SpoT_AH_RIS"/>
</dbReference>
<dbReference type="InterPro" id="IPR033655">
    <property type="entry name" value="TGS_RelA/SpoT"/>
</dbReference>
<dbReference type="GO" id="GO:0042594">
    <property type="term" value="P:response to starvation"/>
    <property type="evidence" value="ECO:0007669"/>
    <property type="project" value="TreeGrafter"/>
</dbReference>
<dbReference type="Gene3D" id="3.30.460.10">
    <property type="entry name" value="Beta Polymerase, domain 2"/>
    <property type="match status" value="1"/>
</dbReference>
<keyword evidence="10" id="KW-0378">Hydrolase</keyword>
<dbReference type="SUPFAM" id="SSF55021">
    <property type="entry name" value="ACT-like"/>
    <property type="match status" value="1"/>
</dbReference>
<dbReference type="Gene3D" id="1.10.3210.10">
    <property type="entry name" value="Hypothetical protein af1432"/>
    <property type="match status" value="1"/>
</dbReference>
<evidence type="ECO:0000313" key="10">
    <source>
        <dbReference type="EMBL" id="RCL84531.1"/>
    </source>
</evidence>
<dbReference type="CDD" id="cd04876">
    <property type="entry name" value="ACT_RelA-SpoT"/>
    <property type="match status" value="1"/>
</dbReference>
<evidence type="ECO:0000259" key="8">
    <source>
        <dbReference type="PROSITE" id="PS51831"/>
    </source>
</evidence>
<dbReference type="SUPFAM" id="SSF81301">
    <property type="entry name" value="Nucleotidyltransferase"/>
    <property type="match status" value="1"/>
</dbReference>
<dbReference type="PANTHER" id="PTHR21262:SF36">
    <property type="entry name" value="BIFUNCTIONAL (P)PPGPP SYNTHASE_HYDROLASE SPOT"/>
    <property type="match status" value="1"/>
</dbReference>
<dbReference type="PROSITE" id="PS51880">
    <property type="entry name" value="TGS"/>
    <property type="match status" value="1"/>
</dbReference>
<dbReference type="GO" id="GO:0015949">
    <property type="term" value="P:nucleobase-containing small molecule interconversion"/>
    <property type="evidence" value="ECO:0007669"/>
    <property type="project" value="UniProtKB-ARBA"/>
</dbReference>
<name>A0A368EL51_9PROT</name>
<dbReference type="InterPro" id="IPR006674">
    <property type="entry name" value="HD_domain"/>
</dbReference>
<dbReference type="AlphaFoldDB" id="A0A368EL51"/>
<dbReference type="InterPro" id="IPR045865">
    <property type="entry name" value="ACT-like_dom_sf"/>
</dbReference>
<dbReference type="InterPro" id="IPR012676">
    <property type="entry name" value="TGS-like"/>
</dbReference>
<dbReference type="EC" id="2.7.6.5" evidence="1"/>
<dbReference type="InterPro" id="IPR004811">
    <property type="entry name" value="RelA/Spo_fam"/>
</dbReference>
<dbReference type="CDD" id="cd01668">
    <property type="entry name" value="TGS_RSH"/>
    <property type="match status" value="1"/>
</dbReference>
<dbReference type="InterPro" id="IPR003607">
    <property type="entry name" value="HD/PDEase_dom"/>
</dbReference>
<dbReference type="InterPro" id="IPR012675">
    <property type="entry name" value="Beta-grasp_dom_sf"/>
</dbReference>
<dbReference type="Gene3D" id="3.10.20.30">
    <property type="match status" value="1"/>
</dbReference>
<protein>
    <recommendedName>
        <fullName evidence="2">GTP pyrophosphokinase rsh</fullName>
        <ecNumber evidence="1">2.7.6.5</ecNumber>
    </recommendedName>
    <alternativeName>
        <fullName evidence="4">(p)ppGpp synthase</fullName>
    </alternativeName>
    <alternativeName>
        <fullName evidence="3">ATP:GTP 3'-pyrophosphotransferase</fullName>
    </alternativeName>
</protein>
<evidence type="ECO:0000256" key="6">
    <source>
        <dbReference type="RuleBase" id="RU003847"/>
    </source>
</evidence>
<dbReference type="InterPro" id="IPR043519">
    <property type="entry name" value="NT_sf"/>
</dbReference>
<reference evidence="10 11" key="1">
    <citation type="journal article" date="2018" name="Microbiome">
        <title>Fine metagenomic profile of the Mediterranean stratified and mixed water columns revealed by assembly and recruitment.</title>
        <authorList>
            <person name="Haro-Moreno J.M."/>
            <person name="Lopez-Perez M."/>
            <person name="De La Torre J.R."/>
            <person name="Picazo A."/>
            <person name="Camacho A."/>
            <person name="Rodriguez-Valera F."/>
        </authorList>
    </citation>
    <scope>NUCLEOTIDE SEQUENCE [LARGE SCALE GENOMIC DNA]</scope>
    <source>
        <strain evidence="10">MED-G50</strain>
    </source>
</reference>
<comment type="function">
    <text evidence="6">In eubacteria ppGpp (guanosine 3'-diphosphate 5'-diphosphate) is a mediator of the stringent response that coordinates a variety of cellular activities in response to changes in nutritional abundance.</text>
</comment>
<dbReference type="PANTHER" id="PTHR21262">
    <property type="entry name" value="GUANOSINE-3',5'-BIS DIPHOSPHATE 3'-PYROPHOSPHOHYDROLASE"/>
    <property type="match status" value="1"/>
</dbReference>
<dbReference type="FunFam" id="1.10.3210.10:FF:000001">
    <property type="entry name" value="GTP pyrophosphokinase RelA"/>
    <property type="match status" value="1"/>
</dbReference>
<evidence type="ECO:0000259" key="9">
    <source>
        <dbReference type="PROSITE" id="PS51880"/>
    </source>
</evidence>
<comment type="caution">
    <text evidence="10">The sequence shown here is derived from an EMBL/GenBank/DDBJ whole genome shotgun (WGS) entry which is preliminary data.</text>
</comment>